<keyword evidence="3" id="KW-1185">Reference proteome</keyword>
<evidence type="ECO:0000256" key="1">
    <source>
        <dbReference type="SAM" id="SignalP"/>
    </source>
</evidence>
<proteinExistence type="predicted"/>
<protein>
    <submittedName>
        <fullName evidence="2">Uncharacterized protein</fullName>
    </submittedName>
</protein>
<keyword evidence="1" id="KW-0732">Signal</keyword>
<sequence>MKGIGSAVLGLGMAAWCGWAMAAAQVPAGYRVAQQLPIDDGQVLEVLEDARITPDLHRALWGSGADPENLEDEVLAADVERTPFVEAQVRLLAASGEALENKSLGYPLASVEKAPLTGMPAPVFFLTIDETAPMGSYSGPATQVLMPSAGKLNTTVYRTPEGKSEALFLAQTGKAAWQIGAPAADGVAQIQQVSSAPGDEDEEFVTTYRTYRFQDGAWQLSSRQEAGYWDSENDFPQRSAFP</sequence>
<dbReference type="PATRIC" id="fig|226910.6.peg.4731"/>
<dbReference type="Proteomes" id="UP000031535">
    <property type="component" value="Unassembled WGS sequence"/>
</dbReference>
<dbReference type="EMBL" id="JXDG01000061">
    <property type="protein sequence ID" value="KIH81499.1"/>
    <property type="molecule type" value="Genomic_DNA"/>
</dbReference>
<dbReference type="STRING" id="226910.UCMB321_4741"/>
<feature type="chain" id="PRO_5002147805" evidence="1">
    <location>
        <begin position="23"/>
        <end position="242"/>
    </location>
</feature>
<comment type="caution">
    <text evidence="2">The sequence shown here is derived from an EMBL/GenBank/DDBJ whole genome shotgun (WGS) entry which is preliminary data.</text>
</comment>
<reference evidence="2 3" key="1">
    <citation type="submission" date="2015-01" db="EMBL/GenBank/DDBJ databases">
        <title>Complete genome of Pseudomonas batumici UCM B-321 producer of the batumin antibiotic with strong antistaphilococcal and potential anticancer activity.</title>
        <authorList>
            <person name="Klochko V.V."/>
            <person name="Zelena L.B."/>
            <person name="Elena K.A."/>
            <person name="Reva O.N."/>
        </authorList>
    </citation>
    <scope>NUCLEOTIDE SEQUENCE [LARGE SCALE GENOMIC DNA]</scope>
    <source>
        <strain evidence="2 3">UCM B-321</strain>
    </source>
</reference>
<name>A0A0C2E6J6_9PSED</name>
<dbReference type="AlphaFoldDB" id="A0A0C2E6J6"/>
<feature type="signal peptide" evidence="1">
    <location>
        <begin position="1"/>
        <end position="22"/>
    </location>
</feature>
<dbReference type="OrthoDB" id="6994506at2"/>
<evidence type="ECO:0000313" key="2">
    <source>
        <dbReference type="EMBL" id="KIH81499.1"/>
    </source>
</evidence>
<accession>A0A0C2E6J6</accession>
<evidence type="ECO:0000313" key="3">
    <source>
        <dbReference type="Proteomes" id="UP000031535"/>
    </source>
</evidence>
<organism evidence="2 3">
    <name type="scientific">Pseudomonas batumici</name>
    <dbReference type="NCBI Taxonomy" id="226910"/>
    <lineage>
        <taxon>Bacteria</taxon>
        <taxon>Pseudomonadati</taxon>
        <taxon>Pseudomonadota</taxon>
        <taxon>Gammaproteobacteria</taxon>
        <taxon>Pseudomonadales</taxon>
        <taxon>Pseudomonadaceae</taxon>
        <taxon>Pseudomonas</taxon>
    </lineage>
</organism>
<dbReference type="RefSeq" id="WP_040071108.1">
    <property type="nucleotide sequence ID" value="NZ_JXDG01000061.1"/>
</dbReference>
<gene>
    <name evidence="2" type="ORF">UCMB321_4741</name>
</gene>